<comment type="caution">
    <text evidence="1">The sequence shown here is derived from an EMBL/GenBank/DDBJ whole genome shotgun (WGS) entry which is preliminary data.</text>
</comment>
<reference evidence="1" key="2">
    <citation type="submission" date="2020-11" db="EMBL/GenBank/DDBJ databases">
        <authorList>
            <person name="McCartney M.A."/>
            <person name="Auch B."/>
            <person name="Kono T."/>
            <person name="Mallez S."/>
            <person name="Becker A."/>
            <person name="Gohl D.M."/>
            <person name="Silverstein K.A.T."/>
            <person name="Koren S."/>
            <person name="Bechman K.B."/>
            <person name="Herman A."/>
            <person name="Abrahante J.E."/>
            <person name="Garbe J."/>
        </authorList>
    </citation>
    <scope>NUCLEOTIDE SEQUENCE</scope>
    <source>
        <strain evidence="1">Duluth1</strain>
        <tissue evidence="1">Whole animal</tissue>
    </source>
</reference>
<dbReference type="EMBL" id="JAIWYP010000002">
    <property type="protein sequence ID" value="KAH3873138.1"/>
    <property type="molecule type" value="Genomic_DNA"/>
</dbReference>
<sequence>MLGTSQFSVRSYGRNQSMLFADLSLEADKDCAGICSELEVYSKSSVRPLKYLRGGRCIYRTEHFAKISYFPVTG</sequence>
<organism evidence="1 2">
    <name type="scientific">Dreissena polymorpha</name>
    <name type="common">Zebra mussel</name>
    <name type="synonym">Mytilus polymorpha</name>
    <dbReference type="NCBI Taxonomy" id="45954"/>
    <lineage>
        <taxon>Eukaryota</taxon>
        <taxon>Metazoa</taxon>
        <taxon>Spiralia</taxon>
        <taxon>Lophotrochozoa</taxon>
        <taxon>Mollusca</taxon>
        <taxon>Bivalvia</taxon>
        <taxon>Autobranchia</taxon>
        <taxon>Heteroconchia</taxon>
        <taxon>Euheterodonta</taxon>
        <taxon>Imparidentia</taxon>
        <taxon>Neoheterodontei</taxon>
        <taxon>Myida</taxon>
        <taxon>Dreissenoidea</taxon>
        <taxon>Dreissenidae</taxon>
        <taxon>Dreissena</taxon>
    </lineage>
</organism>
<protein>
    <submittedName>
        <fullName evidence="1">Uncharacterized protein</fullName>
    </submittedName>
</protein>
<evidence type="ECO:0000313" key="2">
    <source>
        <dbReference type="Proteomes" id="UP000828390"/>
    </source>
</evidence>
<gene>
    <name evidence="1" type="ORF">DPMN_036365</name>
</gene>
<dbReference type="AlphaFoldDB" id="A0A9D4MAS8"/>
<dbReference type="Proteomes" id="UP000828390">
    <property type="component" value="Unassembled WGS sequence"/>
</dbReference>
<reference evidence="1" key="1">
    <citation type="journal article" date="2019" name="bioRxiv">
        <title>The Genome of the Zebra Mussel, Dreissena polymorpha: A Resource for Invasive Species Research.</title>
        <authorList>
            <person name="McCartney M.A."/>
            <person name="Auch B."/>
            <person name="Kono T."/>
            <person name="Mallez S."/>
            <person name="Zhang Y."/>
            <person name="Obille A."/>
            <person name="Becker A."/>
            <person name="Abrahante J.E."/>
            <person name="Garbe J."/>
            <person name="Badalamenti J.P."/>
            <person name="Herman A."/>
            <person name="Mangelson H."/>
            <person name="Liachko I."/>
            <person name="Sullivan S."/>
            <person name="Sone E.D."/>
            <person name="Koren S."/>
            <person name="Silverstein K.A.T."/>
            <person name="Beckman K.B."/>
            <person name="Gohl D.M."/>
        </authorList>
    </citation>
    <scope>NUCLEOTIDE SEQUENCE</scope>
    <source>
        <strain evidence="1">Duluth1</strain>
        <tissue evidence="1">Whole animal</tissue>
    </source>
</reference>
<evidence type="ECO:0000313" key="1">
    <source>
        <dbReference type="EMBL" id="KAH3873138.1"/>
    </source>
</evidence>
<proteinExistence type="predicted"/>
<accession>A0A9D4MAS8</accession>
<keyword evidence="2" id="KW-1185">Reference proteome</keyword>
<name>A0A9D4MAS8_DREPO</name>